<sequence>MGCGGSRADAIEPRYYESWTRETESTWLTNTDAEPPQQPLPAAGPESGGGAAEAGLKSPGILEDSKSTQTCMAKSSISSGMAIPEKRAHCATQCTKLSTHTTENAAQKPQNSFRTSEAKWDKKRATKEVSSNTAKTDKYKQINSNRRVAKNGIN</sequence>
<evidence type="ECO:0000313" key="3">
    <source>
        <dbReference type="RefSeq" id="XP_026545877.1"/>
    </source>
</evidence>
<reference evidence="3" key="1">
    <citation type="submission" date="2025-08" db="UniProtKB">
        <authorList>
            <consortium name="RefSeq"/>
        </authorList>
    </citation>
    <scope>IDENTIFICATION</scope>
</reference>
<name>A0A6J1VRY6_9SAUR</name>
<dbReference type="Pfam" id="PF06989">
    <property type="entry name" value="BAALC_N"/>
    <property type="match status" value="1"/>
</dbReference>
<dbReference type="PANTHER" id="PTHR14731:SF0">
    <property type="entry name" value="BRAIN AND ACUTE LEUKEMIA CYTOPLASMIC PROTEIN"/>
    <property type="match status" value="1"/>
</dbReference>
<dbReference type="GeneID" id="113427575"/>
<feature type="region of interest" description="Disordered" evidence="1">
    <location>
        <begin position="1"/>
        <end position="67"/>
    </location>
</feature>
<dbReference type="RefSeq" id="XP_026545877.1">
    <property type="nucleotide sequence ID" value="XM_026690092.1"/>
</dbReference>
<keyword evidence="2" id="KW-1185">Reference proteome</keyword>
<dbReference type="GO" id="GO:0005737">
    <property type="term" value="C:cytoplasm"/>
    <property type="evidence" value="ECO:0007669"/>
    <property type="project" value="InterPro"/>
</dbReference>
<dbReference type="KEGG" id="nss:113427575"/>
<protein>
    <submittedName>
        <fullName evidence="3">Brain and acute leukemia cytoplasmic protein</fullName>
    </submittedName>
</protein>
<evidence type="ECO:0000313" key="2">
    <source>
        <dbReference type="Proteomes" id="UP000504612"/>
    </source>
</evidence>
<dbReference type="PANTHER" id="PTHR14731">
    <property type="entry name" value="BRAIN AND ACUTE LEUKEMIA CYTOPLASMIC PROTEIN"/>
    <property type="match status" value="1"/>
</dbReference>
<evidence type="ECO:0000256" key="1">
    <source>
        <dbReference type="SAM" id="MobiDB-lite"/>
    </source>
</evidence>
<feature type="compositionally biased region" description="Basic and acidic residues" evidence="1">
    <location>
        <begin position="9"/>
        <end position="24"/>
    </location>
</feature>
<gene>
    <name evidence="3" type="primary">BAALC</name>
</gene>
<organism evidence="2 3">
    <name type="scientific">Notechis scutatus</name>
    <name type="common">mainland tiger snake</name>
    <dbReference type="NCBI Taxonomy" id="8663"/>
    <lineage>
        <taxon>Eukaryota</taxon>
        <taxon>Metazoa</taxon>
        <taxon>Chordata</taxon>
        <taxon>Craniata</taxon>
        <taxon>Vertebrata</taxon>
        <taxon>Euteleostomi</taxon>
        <taxon>Lepidosauria</taxon>
        <taxon>Squamata</taxon>
        <taxon>Bifurcata</taxon>
        <taxon>Unidentata</taxon>
        <taxon>Episquamata</taxon>
        <taxon>Toxicofera</taxon>
        <taxon>Serpentes</taxon>
        <taxon>Colubroidea</taxon>
        <taxon>Elapidae</taxon>
        <taxon>Hydrophiinae</taxon>
        <taxon>Notechis</taxon>
    </lineage>
</organism>
<dbReference type="InterPro" id="IPR009728">
    <property type="entry name" value="BAALC"/>
</dbReference>
<dbReference type="AlphaFoldDB" id="A0A6J1VRY6"/>
<dbReference type="Proteomes" id="UP000504612">
    <property type="component" value="Unplaced"/>
</dbReference>
<proteinExistence type="predicted"/>
<dbReference type="CTD" id="79870"/>
<accession>A0A6J1VRY6</accession>
<feature type="region of interest" description="Disordered" evidence="1">
    <location>
        <begin position="100"/>
        <end position="137"/>
    </location>
</feature>
<feature type="compositionally biased region" description="Polar residues" evidence="1">
    <location>
        <begin position="100"/>
        <end position="115"/>
    </location>
</feature>